<keyword evidence="3" id="KW-1185">Reference proteome</keyword>
<reference evidence="2" key="1">
    <citation type="submission" date="2023-07" db="EMBL/GenBank/DDBJ databases">
        <title>Between Cages and Wild: Unraveling the Impact of Captivity on Animal Microbiomes and Antimicrobial Resistance.</title>
        <authorList>
            <person name="Schmartz G.P."/>
            <person name="Rehner J."/>
            <person name="Schuff M.J."/>
            <person name="Becker S.L."/>
            <person name="Kravczyk M."/>
            <person name="Gurevich A."/>
            <person name="Francke R."/>
            <person name="Mueller R."/>
            <person name="Keller V."/>
            <person name="Keller A."/>
        </authorList>
    </citation>
    <scope>NUCLEOTIDE SEQUENCE</scope>
    <source>
        <strain evidence="2">S39M_St_73</strain>
    </source>
</reference>
<name>A0AA43U7C1_9LACT</name>
<dbReference type="Proteomes" id="UP001171751">
    <property type="component" value="Unassembled WGS sequence"/>
</dbReference>
<keyword evidence="1" id="KW-0812">Transmembrane</keyword>
<gene>
    <name evidence="2" type="ORF">Q4F26_01570</name>
</gene>
<feature type="transmembrane region" description="Helical" evidence="1">
    <location>
        <begin position="131"/>
        <end position="150"/>
    </location>
</feature>
<evidence type="ECO:0008006" key="4">
    <source>
        <dbReference type="Google" id="ProtNLM"/>
    </source>
</evidence>
<comment type="caution">
    <text evidence="2">The sequence shown here is derived from an EMBL/GenBank/DDBJ whole genome shotgun (WGS) entry which is preliminary data.</text>
</comment>
<evidence type="ECO:0000256" key="1">
    <source>
        <dbReference type="SAM" id="Phobius"/>
    </source>
</evidence>
<keyword evidence="1" id="KW-1133">Transmembrane helix</keyword>
<feature type="transmembrane region" description="Helical" evidence="1">
    <location>
        <begin position="7"/>
        <end position="24"/>
    </location>
</feature>
<keyword evidence="1" id="KW-0472">Membrane</keyword>
<accession>A0AA43U7C1</accession>
<dbReference type="AlphaFoldDB" id="A0AA43U7C1"/>
<dbReference type="EMBL" id="JAUNQW010000004">
    <property type="protein sequence ID" value="MDO5457011.1"/>
    <property type="molecule type" value="Genomic_DNA"/>
</dbReference>
<proteinExistence type="predicted"/>
<organism evidence="2 3">
    <name type="scientific">Atopococcus tabaci</name>
    <dbReference type="NCBI Taxonomy" id="269774"/>
    <lineage>
        <taxon>Bacteria</taxon>
        <taxon>Bacillati</taxon>
        <taxon>Bacillota</taxon>
        <taxon>Bacilli</taxon>
        <taxon>Lactobacillales</taxon>
        <taxon>Carnobacteriaceae</taxon>
        <taxon>Atopococcus</taxon>
    </lineage>
</organism>
<feature type="transmembrane region" description="Helical" evidence="1">
    <location>
        <begin position="71"/>
        <end position="92"/>
    </location>
</feature>
<feature type="transmembrane region" description="Helical" evidence="1">
    <location>
        <begin position="104"/>
        <end position="125"/>
    </location>
</feature>
<evidence type="ECO:0000313" key="2">
    <source>
        <dbReference type="EMBL" id="MDO5457011.1"/>
    </source>
</evidence>
<evidence type="ECO:0000313" key="3">
    <source>
        <dbReference type="Proteomes" id="UP001171751"/>
    </source>
</evidence>
<protein>
    <recommendedName>
        <fullName evidence="4">VanZ-like domain-containing protein</fullName>
    </recommendedName>
</protein>
<sequence>MKKTENIYSGLALILMVFLAWTYLTGRLEEQNFLLIEQYFDREWLRTLLSRIQFSYTDQMISVDNLGYSQFIKFIITKLYDFSVFLLLSFLWSRGLRIRLKSSVMAALLSFIITIGFVSILELYAAFQGQFLAGDFILKSYGTLTGIILAELNKIK</sequence>